<evidence type="ECO:0000313" key="2">
    <source>
        <dbReference type="EMBL" id="MBB4631764.1"/>
    </source>
</evidence>
<accession>A0A7W7B0I2</accession>
<protein>
    <submittedName>
        <fullName evidence="2">Uncharacterized protein</fullName>
    </submittedName>
</protein>
<organism evidence="2 3">
    <name type="scientific">Sphingosinicella soli</name>
    <dbReference type="NCBI Taxonomy" id="333708"/>
    <lineage>
        <taxon>Bacteria</taxon>
        <taxon>Pseudomonadati</taxon>
        <taxon>Pseudomonadota</taxon>
        <taxon>Alphaproteobacteria</taxon>
        <taxon>Sphingomonadales</taxon>
        <taxon>Sphingosinicellaceae</taxon>
        <taxon>Sphingosinicella</taxon>
    </lineage>
</organism>
<dbReference type="Proteomes" id="UP000566324">
    <property type="component" value="Unassembled WGS sequence"/>
</dbReference>
<feature type="transmembrane region" description="Helical" evidence="1">
    <location>
        <begin position="346"/>
        <end position="379"/>
    </location>
</feature>
<name>A0A7W7B0I2_9SPHN</name>
<keyword evidence="1" id="KW-0812">Transmembrane</keyword>
<proteinExistence type="predicted"/>
<feature type="transmembrane region" description="Helical" evidence="1">
    <location>
        <begin position="95"/>
        <end position="113"/>
    </location>
</feature>
<feature type="transmembrane region" description="Helical" evidence="1">
    <location>
        <begin position="237"/>
        <end position="259"/>
    </location>
</feature>
<feature type="transmembrane region" description="Helical" evidence="1">
    <location>
        <begin position="318"/>
        <end position="340"/>
    </location>
</feature>
<feature type="transmembrane region" description="Helical" evidence="1">
    <location>
        <begin position="64"/>
        <end position="83"/>
    </location>
</feature>
<evidence type="ECO:0000256" key="1">
    <source>
        <dbReference type="SAM" id="Phobius"/>
    </source>
</evidence>
<feature type="transmembrane region" description="Helical" evidence="1">
    <location>
        <begin position="161"/>
        <end position="182"/>
    </location>
</feature>
<keyword evidence="1" id="KW-0472">Membrane</keyword>
<reference evidence="2 3" key="1">
    <citation type="submission" date="2020-08" db="EMBL/GenBank/DDBJ databases">
        <title>Genomic Encyclopedia of Type Strains, Phase IV (KMG-IV): sequencing the most valuable type-strain genomes for metagenomic binning, comparative biology and taxonomic classification.</title>
        <authorList>
            <person name="Goeker M."/>
        </authorList>
    </citation>
    <scope>NUCLEOTIDE SEQUENCE [LARGE SCALE GENOMIC DNA]</scope>
    <source>
        <strain evidence="2 3">DSM 17328</strain>
    </source>
</reference>
<dbReference type="RefSeq" id="WP_184067012.1">
    <property type="nucleotide sequence ID" value="NZ_JACHNZ010000012.1"/>
</dbReference>
<comment type="caution">
    <text evidence="2">The sequence shown here is derived from an EMBL/GenBank/DDBJ whole genome shotgun (WGS) entry which is preliminary data.</text>
</comment>
<dbReference type="AlphaFoldDB" id="A0A7W7B0I2"/>
<gene>
    <name evidence="2" type="ORF">GGQ98_001378</name>
</gene>
<feature type="transmembrane region" description="Helical" evidence="1">
    <location>
        <begin position="203"/>
        <end position="231"/>
    </location>
</feature>
<keyword evidence="3" id="KW-1185">Reference proteome</keyword>
<feature type="transmembrane region" description="Helical" evidence="1">
    <location>
        <begin position="120"/>
        <end position="141"/>
    </location>
</feature>
<keyword evidence="1" id="KW-1133">Transmembrane helix</keyword>
<sequence length="392" mass="42494">MAQDISPATWPRPAVRNGIAPLLLLLTLDALNGLTSLLVEGLLSMPAAVAKILIIGYMLMYSRISLAVLILFLTLILLALLPVYYQGFSGATIDLWSKTASVALLFIVLIDYLEKVRPRAVELYLCVALLVIAVSFLSGLFGVGHIRYGEVREGFALKTNGFLIAGNEINAALLALFWWLAVRRRQASHDAAGPGRALLSYKGLYWLCLAAILISSSKTTILGALLIILYFGRGRVLSMLLGLVGVLTAAIIVYVTGLWHRWAFFYLLYADRGLLSAMTGGRTARIEDHPFRWPESLVEGVPILANGNGLIESDPLDLVYNLGLPGLLWYGLFLVLLFRIGRGGSYFPAVLLAVATVGAGHIVYSVFAAPIIACALYMAARPAPTAVQPHKI</sequence>
<dbReference type="EMBL" id="JACHNZ010000012">
    <property type="protein sequence ID" value="MBB4631764.1"/>
    <property type="molecule type" value="Genomic_DNA"/>
</dbReference>
<evidence type="ECO:0000313" key="3">
    <source>
        <dbReference type="Proteomes" id="UP000566324"/>
    </source>
</evidence>